<dbReference type="AlphaFoldDB" id="A0A3P1T499"/>
<dbReference type="RefSeq" id="WP_124845728.1">
    <property type="nucleotide sequence ID" value="NZ_RQZG01000018.1"/>
</dbReference>
<dbReference type="EMBL" id="RQZG01000018">
    <property type="protein sequence ID" value="RRD03636.1"/>
    <property type="molecule type" value="Genomic_DNA"/>
</dbReference>
<proteinExistence type="predicted"/>
<organism evidence="1 2">
    <name type="scientific">Arachnia propionica</name>
    <dbReference type="NCBI Taxonomy" id="1750"/>
    <lineage>
        <taxon>Bacteria</taxon>
        <taxon>Bacillati</taxon>
        <taxon>Actinomycetota</taxon>
        <taxon>Actinomycetes</taxon>
        <taxon>Propionibacteriales</taxon>
        <taxon>Propionibacteriaceae</taxon>
        <taxon>Arachnia</taxon>
    </lineage>
</organism>
<accession>A0A3P1T499</accession>
<evidence type="ECO:0000313" key="2">
    <source>
        <dbReference type="Proteomes" id="UP000280819"/>
    </source>
</evidence>
<name>A0A3P1T499_9ACTN</name>
<reference evidence="1 2" key="1">
    <citation type="submission" date="2018-11" db="EMBL/GenBank/DDBJ databases">
        <title>Genomes From Bacteria Associated with the Canine Oral Cavity: a Test Case for Automated Genome-Based Taxonomic Assignment.</title>
        <authorList>
            <person name="Coil D.A."/>
            <person name="Jospin G."/>
            <person name="Darling A.E."/>
            <person name="Wallis C."/>
            <person name="Davis I.J."/>
            <person name="Harris S."/>
            <person name="Eisen J.A."/>
            <person name="Holcombe L.J."/>
            <person name="O'Flynn C."/>
        </authorList>
    </citation>
    <scope>NUCLEOTIDE SEQUENCE [LARGE SCALE GENOMIC DNA]</scope>
    <source>
        <strain evidence="1 2">OH887_COT-365</strain>
    </source>
</reference>
<dbReference type="Proteomes" id="UP000280819">
    <property type="component" value="Unassembled WGS sequence"/>
</dbReference>
<protein>
    <submittedName>
        <fullName evidence="1">Uncharacterized protein</fullName>
    </submittedName>
</protein>
<dbReference type="OrthoDB" id="6636929at2"/>
<gene>
    <name evidence="1" type="ORF">EII34_13710</name>
</gene>
<sequence length="303" mass="31962">MELIRRGVLEAPPGMDQLIAVAVGSSGPVAMWAPSPGLVDPPRARGQAVSRLPEPVPVVLVSYLDSTVPVSSVASAVSVTFPLIDELSDGSFLVVGARCAHRRGGPENNALVIDRDGRVVREGCLGDGIEHLLVAADGTVWAGYFDEGIFGNRGWGTGSRAREPLGADGVVAWSADLERLWGAGVSVIADVYALNVAGSEVWACTYPDFPLLRMRAGASRVIPTRGLDGARGLVVSGNRVGVIGGYDDPLQWVMGRVEGDRFVGTGRGRLACDVEPRGWSAVSCRGPQAHFFDGPEWYCVELG</sequence>
<evidence type="ECO:0000313" key="1">
    <source>
        <dbReference type="EMBL" id="RRD03636.1"/>
    </source>
</evidence>
<comment type="caution">
    <text evidence="1">The sequence shown here is derived from an EMBL/GenBank/DDBJ whole genome shotgun (WGS) entry which is preliminary data.</text>
</comment>